<evidence type="ECO:0000256" key="2">
    <source>
        <dbReference type="ARBA" id="ARBA00008586"/>
    </source>
</evidence>
<dbReference type="FunFam" id="1.20.1250.20:FF:000003">
    <property type="entry name" value="Solute carrier family 17 member 3"/>
    <property type="match status" value="1"/>
</dbReference>
<evidence type="ECO:0000256" key="12">
    <source>
        <dbReference type="SAM" id="MobiDB-lite"/>
    </source>
</evidence>
<feature type="transmembrane region" description="Helical" evidence="13">
    <location>
        <begin position="109"/>
        <end position="132"/>
    </location>
</feature>
<dbReference type="InterPro" id="IPR011701">
    <property type="entry name" value="MFS"/>
</dbReference>
<feature type="transmembrane region" description="Helical" evidence="13">
    <location>
        <begin position="303"/>
        <end position="322"/>
    </location>
</feature>
<evidence type="ECO:0000259" key="14">
    <source>
        <dbReference type="PROSITE" id="PS50850"/>
    </source>
</evidence>
<keyword evidence="9" id="KW-0406">Ion transport</keyword>
<feature type="compositionally biased region" description="Basic and acidic residues" evidence="12">
    <location>
        <begin position="466"/>
        <end position="482"/>
    </location>
</feature>
<evidence type="ECO:0000256" key="4">
    <source>
        <dbReference type="ARBA" id="ARBA00022692"/>
    </source>
</evidence>
<feature type="domain" description="Major facilitator superfamily (MFS) profile" evidence="14">
    <location>
        <begin position="33"/>
        <end position="458"/>
    </location>
</feature>
<dbReference type="Pfam" id="PF07690">
    <property type="entry name" value="MFS_1"/>
    <property type="match status" value="1"/>
</dbReference>
<dbReference type="InterPro" id="IPR020846">
    <property type="entry name" value="MFS_dom"/>
</dbReference>
<dbReference type="InterPro" id="IPR050382">
    <property type="entry name" value="MFS_Na/Anion_cotransporter"/>
</dbReference>
<comment type="similarity">
    <text evidence="2">Belongs to the major facilitator superfamily. Sodium/anion cotransporter family.</text>
</comment>
<dbReference type="CDD" id="cd17318">
    <property type="entry name" value="MFS_SLC17"/>
    <property type="match status" value="1"/>
</dbReference>
<evidence type="ECO:0000256" key="8">
    <source>
        <dbReference type="ARBA" id="ARBA00023136"/>
    </source>
</evidence>
<protein>
    <recommendedName>
        <fullName evidence="11">Putative inorganic phosphate cotransporter</fullName>
    </recommendedName>
</protein>
<feature type="transmembrane region" description="Helical" evidence="13">
    <location>
        <begin position="366"/>
        <end position="387"/>
    </location>
</feature>
<dbReference type="PANTHER" id="PTHR11662">
    <property type="entry name" value="SOLUTE CARRIER FAMILY 17"/>
    <property type="match status" value="1"/>
</dbReference>
<evidence type="ECO:0000256" key="10">
    <source>
        <dbReference type="ARBA" id="ARBA00054632"/>
    </source>
</evidence>
<keyword evidence="7" id="KW-0915">Sodium</keyword>
<dbReference type="GO" id="GO:0006814">
    <property type="term" value="P:sodium ion transport"/>
    <property type="evidence" value="ECO:0007669"/>
    <property type="project" value="UniProtKB-KW"/>
</dbReference>
<dbReference type="FunFam" id="1.20.1250.20:FF:000144">
    <property type="entry name" value="Picot, isoform B"/>
    <property type="match status" value="1"/>
</dbReference>
<dbReference type="GO" id="GO:0015293">
    <property type="term" value="F:symporter activity"/>
    <property type="evidence" value="ECO:0007669"/>
    <property type="project" value="UniProtKB-KW"/>
</dbReference>
<keyword evidence="5" id="KW-0769">Symport</keyword>
<feature type="region of interest" description="Disordered" evidence="12">
    <location>
        <begin position="1"/>
        <end position="20"/>
    </location>
</feature>
<evidence type="ECO:0000256" key="11">
    <source>
        <dbReference type="ARBA" id="ARBA00068450"/>
    </source>
</evidence>
<feature type="transmembrane region" description="Helical" evidence="13">
    <location>
        <begin position="342"/>
        <end position="360"/>
    </location>
</feature>
<name>A0A0K8T2V3_LYGHE</name>
<evidence type="ECO:0000256" key="3">
    <source>
        <dbReference type="ARBA" id="ARBA00022448"/>
    </source>
</evidence>
<dbReference type="GO" id="GO:0006820">
    <property type="term" value="P:monoatomic anion transport"/>
    <property type="evidence" value="ECO:0007669"/>
    <property type="project" value="TreeGrafter"/>
</dbReference>
<evidence type="ECO:0000256" key="1">
    <source>
        <dbReference type="ARBA" id="ARBA00004141"/>
    </source>
</evidence>
<reference evidence="15" key="1">
    <citation type="submission" date="2014-09" db="EMBL/GenBank/DDBJ databases">
        <authorList>
            <person name="Magalhaes I.L.F."/>
            <person name="Oliveira U."/>
            <person name="Santos F.R."/>
            <person name="Vidigal T.H.D.A."/>
            <person name="Brescovit A.D."/>
            <person name="Santos A.J."/>
        </authorList>
    </citation>
    <scope>NUCLEOTIDE SEQUENCE</scope>
</reference>
<dbReference type="AlphaFoldDB" id="A0A0K8T2V3"/>
<evidence type="ECO:0000256" key="9">
    <source>
        <dbReference type="ARBA" id="ARBA00023201"/>
    </source>
</evidence>
<organism evidence="15">
    <name type="scientific">Lygus hesperus</name>
    <name type="common">Western plant bug</name>
    <dbReference type="NCBI Taxonomy" id="30085"/>
    <lineage>
        <taxon>Eukaryota</taxon>
        <taxon>Metazoa</taxon>
        <taxon>Ecdysozoa</taxon>
        <taxon>Arthropoda</taxon>
        <taxon>Hexapoda</taxon>
        <taxon>Insecta</taxon>
        <taxon>Pterygota</taxon>
        <taxon>Neoptera</taxon>
        <taxon>Paraneoptera</taxon>
        <taxon>Hemiptera</taxon>
        <taxon>Heteroptera</taxon>
        <taxon>Panheteroptera</taxon>
        <taxon>Cimicomorpha</taxon>
        <taxon>Miridae</taxon>
        <taxon>Mirini</taxon>
        <taxon>Lygus</taxon>
    </lineage>
</organism>
<feature type="transmembrane region" description="Helical" evidence="13">
    <location>
        <begin position="170"/>
        <end position="193"/>
    </location>
</feature>
<sequence length="482" mass="53477">MDQTKSTIQLHEKSTTDLPTADSPTYGLGWRHVQALLIFTGFLSLFCLRINMSVAIVPMTDRNNSNPDFHEFDWSTKERGAILSSFFWGYLIMQFPAGLLGLHFSPKNLLLGSTITSGLLTLATPSAAFIGGVPLVCAIRVTMGICQGFMVPLTYALISKWAPPTERNRFIGYSLNGAVLGLVFGLPTFGILAKGAGGWPSIFYFSSVLAFVWSLVFWYYGADSPAESKSITPEERMYIEKSLAQTEPLQQKLSVPWKHIFKSVPFCALVIAQVGYGWGYAIVLTQTPSYFNNVLGLDIRTNGLLSAVPYLPMWLFTFPVCYLADYIKKNNLLSDNVVRKTWTIVSMIGSSVPLILIGFVDRNVTAVIVLLTIGVSLHSFLFSGLLSNHLDLSPKYASLLMGIGNGLENITTILAPLTVGWIVTDQSNIDQWRIEFYITFFVSVIPALVFVAFGSTDEQYWNRPENIPEDKSKTPEPREQGH</sequence>
<dbReference type="SUPFAM" id="SSF103473">
    <property type="entry name" value="MFS general substrate transporter"/>
    <property type="match status" value="1"/>
</dbReference>
<dbReference type="InterPro" id="IPR036259">
    <property type="entry name" value="MFS_trans_sf"/>
</dbReference>
<dbReference type="GO" id="GO:0016020">
    <property type="term" value="C:membrane"/>
    <property type="evidence" value="ECO:0007669"/>
    <property type="project" value="UniProtKB-SubCell"/>
</dbReference>
<keyword evidence="9" id="KW-0739">Sodium transport</keyword>
<dbReference type="EMBL" id="GBRD01005954">
    <property type="protein sequence ID" value="JAG59867.1"/>
    <property type="molecule type" value="Transcribed_RNA"/>
</dbReference>
<feature type="transmembrane region" description="Helical" evidence="13">
    <location>
        <begin position="199"/>
        <end position="220"/>
    </location>
</feature>
<evidence type="ECO:0000313" key="15">
    <source>
        <dbReference type="EMBL" id="JAG59867.1"/>
    </source>
</evidence>
<feature type="transmembrane region" description="Helical" evidence="13">
    <location>
        <begin position="80"/>
        <end position="102"/>
    </location>
</feature>
<comment type="subcellular location">
    <subcellularLocation>
        <location evidence="1">Membrane</location>
        <topology evidence="1">Multi-pass membrane protein</topology>
    </subcellularLocation>
</comment>
<feature type="transmembrane region" description="Helical" evidence="13">
    <location>
        <begin position="434"/>
        <end position="453"/>
    </location>
</feature>
<evidence type="ECO:0000256" key="6">
    <source>
        <dbReference type="ARBA" id="ARBA00022989"/>
    </source>
</evidence>
<proteinExistence type="inferred from homology"/>
<dbReference type="PANTHER" id="PTHR11662:SF280">
    <property type="entry name" value="FI21844P1-RELATED"/>
    <property type="match status" value="1"/>
</dbReference>
<keyword evidence="3" id="KW-0813">Transport</keyword>
<accession>A0A0K8T2V3</accession>
<evidence type="ECO:0000256" key="13">
    <source>
        <dbReference type="SAM" id="Phobius"/>
    </source>
</evidence>
<evidence type="ECO:0000256" key="5">
    <source>
        <dbReference type="ARBA" id="ARBA00022847"/>
    </source>
</evidence>
<feature type="transmembrane region" description="Helical" evidence="13">
    <location>
        <begin position="260"/>
        <end position="283"/>
    </location>
</feature>
<feature type="transmembrane region" description="Helical" evidence="13">
    <location>
        <begin position="138"/>
        <end position="158"/>
    </location>
</feature>
<keyword evidence="4 13" id="KW-0812">Transmembrane</keyword>
<dbReference type="PROSITE" id="PS50850">
    <property type="entry name" value="MFS"/>
    <property type="match status" value="1"/>
</dbReference>
<keyword evidence="8 13" id="KW-0472">Membrane</keyword>
<dbReference type="Gene3D" id="1.20.1250.20">
    <property type="entry name" value="MFS general substrate transporter like domains"/>
    <property type="match status" value="2"/>
</dbReference>
<feature type="transmembrane region" description="Helical" evidence="13">
    <location>
        <begin position="36"/>
        <end position="60"/>
    </location>
</feature>
<keyword evidence="6 13" id="KW-1133">Transmembrane helix</keyword>
<comment type="function">
    <text evidence="10">May be an inorganic phosphate cotransporter.</text>
</comment>
<feature type="region of interest" description="Disordered" evidence="12">
    <location>
        <begin position="462"/>
        <end position="482"/>
    </location>
</feature>
<feature type="transmembrane region" description="Helical" evidence="13">
    <location>
        <begin position="399"/>
        <end position="422"/>
    </location>
</feature>
<evidence type="ECO:0000256" key="7">
    <source>
        <dbReference type="ARBA" id="ARBA00023053"/>
    </source>
</evidence>